<accession>A0A0E9SSG5</accession>
<organism evidence="1">
    <name type="scientific">Anguilla anguilla</name>
    <name type="common">European freshwater eel</name>
    <name type="synonym">Muraena anguilla</name>
    <dbReference type="NCBI Taxonomy" id="7936"/>
    <lineage>
        <taxon>Eukaryota</taxon>
        <taxon>Metazoa</taxon>
        <taxon>Chordata</taxon>
        <taxon>Craniata</taxon>
        <taxon>Vertebrata</taxon>
        <taxon>Euteleostomi</taxon>
        <taxon>Actinopterygii</taxon>
        <taxon>Neopterygii</taxon>
        <taxon>Teleostei</taxon>
        <taxon>Anguilliformes</taxon>
        <taxon>Anguillidae</taxon>
        <taxon>Anguilla</taxon>
    </lineage>
</organism>
<protein>
    <submittedName>
        <fullName evidence="1">Uncharacterized protein</fullName>
    </submittedName>
</protein>
<proteinExistence type="predicted"/>
<reference evidence="1" key="1">
    <citation type="submission" date="2014-11" db="EMBL/GenBank/DDBJ databases">
        <authorList>
            <person name="Amaro Gonzalez C."/>
        </authorList>
    </citation>
    <scope>NUCLEOTIDE SEQUENCE</scope>
</reference>
<dbReference type="AlphaFoldDB" id="A0A0E9SSG5"/>
<evidence type="ECO:0000313" key="1">
    <source>
        <dbReference type="EMBL" id="JAH43468.1"/>
    </source>
</evidence>
<dbReference type="EMBL" id="GBXM01065109">
    <property type="protein sequence ID" value="JAH43468.1"/>
    <property type="molecule type" value="Transcribed_RNA"/>
</dbReference>
<sequence length="40" mass="4695">MHWRSNTSFFLTIVILNLQTKTKFTRTGELLLPLETSRTV</sequence>
<name>A0A0E9SSG5_ANGAN</name>
<reference evidence="1" key="2">
    <citation type="journal article" date="2015" name="Fish Shellfish Immunol.">
        <title>Early steps in the European eel (Anguilla anguilla)-Vibrio vulnificus interaction in the gills: Role of the RtxA13 toxin.</title>
        <authorList>
            <person name="Callol A."/>
            <person name="Pajuelo D."/>
            <person name="Ebbesson L."/>
            <person name="Teles M."/>
            <person name="MacKenzie S."/>
            <person name="Amaro C."/>
        </authorList>
    </citation>
    <scope>NUCLEOTIDE SEQUENCE</scope>
</reference>